<dbReference type="Pfam" id="PF02535">
    <property type="entry name" value="Zip"/>
    <property type="match status" value="1"/>
</dbReference>
<protein>
    <recommendedName>
        <fullName evidence="7">Zinc/iron permease</fullName>
    </recommendedName>
</protein>
<gene>
    <name evidence="6" type="ORF">BCV72DRAFT_275496</name>
</gene>
<feature type="transmembrane region" description="Helical" evidence="5">
    <location>
        <begin position="34"/>
        <end position="52"/>
    </location>
</feature>
<dbReference type="AlphaFoldDB" id="A0A1X0R1R7"/>
<evidence type="ECO:0000256" key="3">
    <source>
        <dbReference type="ARBA" id="ARBA00022989"/>
    </source>
</evidence>
<evidence type="ECO:0000256" key="4">
    <source>
        <dbReference type="ARBA" id="ARBA00023136"/>
    </source>
</evidence>
<dbReference type="VEuPathDB" id="FungiDB:BCV72DRAFT_275496"/>
<evidence type="ECO:0000256" key="5">
    <source>
        <dbReference type="SAM" id="Phobius"/>
    </source>
</evidence>
<evidence type="ECO:0000256" key="1">
    <source>
        <dbReference type="ARBA" id="ARBA00004141"/>
    </source>
</evidence>
<feature type="transmembrane region" description="Helical" evidence="5">
    <location>
        <begin position="217"/>
        <end position="238"/>
    </location>
</feature>
<feature type="transmembrane region" description="Helical" evidence="5">
    <location>
        <begin position="184"/>
        <end position="205"/>
    </location>
</feature>
<feature type="transmembrane region" description="Helical" evidence="5">
    <location>
        <begin position="64"/>
        <end position="85"/>
    </location>
</feature>
<feature type="transmembrane region" description="Helical" evidence="5">
    <location>
        <begin position="6"/>
        <end position="25"/>
    </location>
</feature>
<evidence type="ECO:0000256" key="2">
    <source>
        <dbReference type="ARBA" id="ARBA00022692"/>
    </source>
</evidence>
<keyword evidence="3 5" id="KW-1133">Transmembrane helix</keyword>
<sequence>MYEGWLFVSMSCLSCILGASIVFIGERVLENKRFLSGSMALGAGALFCNVQFNLLPTAYQKLGLLPVVGWFLIGVLGSICTNQLIHYCTPHALHTCDLPVKSYGTIDEESLEHSDKENYYLIGIQTAVAICIHKFPEGLIMFVSNESSGQLGLRVAVAMMIHNAIEGLLIALPLYYAVGSQLTAFGYAAVLGGLSLPIGALIGYIAVTGVDKAREDALFGILFSLISGMMYMVVFKNMLPEAIKSRPNNVFVLIFFILGLGLIETISLLQSA</sequence>
<name>A0A1X0R1R7_RHIZD</name>
<feature type="transmembrane region" description="Helical" evidence="5">
    <location>
        <begin position="151"/>
        <end position="178"/>
    </location>
</feature>
<proteinExistence type="predicted"/>
<dbReference type="InterPro" id="IPR003689">
    <property type="entry name" value="ZIP"/>
</dbReference>
<keyword evidence="4 5" id="KW-0472">Membrane</keyword>
<dbReference type="GO" id="GO:0016020">
    <property type="term" value="C:membrane"/>
    <property type="evidence" value="ECO:0007669"/>
    <property type="project" value="UniProtKB-SubCell"/>
</dbReference>
<dbReference type="EMBL" id="KV921933">
    <property type="protein sequence ID" value="ORE05934.1"/>
    <property type="molecule type" value="Genomic_DNA"/>
</dbReference>
<reference evidence="6" key="1">
    <citation type="journal article" date="2016" name="Proc. Natl. Acad. Sci. U.S.A.">
        <title>Lipid metabolic changes in an early divergent fungus govern the establishment of a mutualistic symbiosis with endobacteria.</title>
        <authorList>
            <person name="Lastovetsky O.A."/>
            <person name="Gaspar M.L."/>
            <person name="Mondo S.J."/>
            <person name="LaButti K.M."/>
            <person name="Sandor L."/>
            <person name="Grigoriev I.V."/>
            <person name="Henry S.A."/>
            <person name="Pawlowska T.E."/>
        </authorList>
    </citation>
    <scope>NUCLEOTIDE SEQUENCE [LARGE SCALE GENOMIC DNA]</scope>
    <source>
        <strain evidence="6">ATCC 52814</strain>
    </source>
</reference>
<feature type="transmembrane region" description="Helical" evidence="5">
    <location>
        <begin position="250"/>
        <end position="269"/>
    </location>
</feature>
<dbReference type="GO" id="GO:0005385">
    <property type="term" value="F:zinc ion transmembrane transporter activity"/>
    <property type="evidence" value="ECO:0007669"/>
    <property type="project" value="TreeGrafter"/>
</dbReference>
<evidence type="ECO:0000313" key="6">
    <source>
        <dbReference type="EMBL" id="ORE05934.1"/>
    </source>
</evidence>
<accession>A0A1X0R1R7</accession>
<dbReference type="PANTHER" id="PTHR11040">
    <property type="entry name" value="ZINC/IRON TRANSPORTER"/>
    <property type="match status" value="1"/>
</dbReference>
<dbReference type="PANTHER" id="PTHR11040:SF210">
    <property type="entry name" value="ZINC-REGULATED TRANSPORTER 3"/>
    <property type="match status" value="1"/>
</dbReference>
<dbReference type="OrthoDB" id="262547at2759"/>
<keyword evidence="2 5" id="KW-0812">Transmembrane</keyword>
<evidence type="ECO:0008006" key="7">
    <source>
        <dbReference type="Google" id="ProtNLM"/>
    </source>
</evidence>
<comment type="subcellular location">
    <subcellularLocation>
        <location evidence="1">Membrane</location>
        <topology evidence="1">Multi-pass membrane protein</topology>
    </subcellularLocation>
</comment>
<organism evidence="6">
    <name type="scientific">Rhizopus microsporus var. microsporus</name>
    <dbReference type="NCBI Taxonomy" id="86635"/>
    <lineage>
        <taxon>Eukaryota</taxon>
        <taxon>Fungi</taxon>
        <taxon>Fungi incertae sedis</taxon>
        <taxon>Mucoromycota</taxon>
        <taxon>Mucoromycotina</taxon>
        <taxon>Mucoromycetes</taxon>
        <taxon>Mucorales</taxon>
        <taxon>Mucorineae</taxon>
        <taxon>Rhizopodaceae</taxon>
        <taxon>Rhizopus</taxon>
    </lineage>
</organism>
<dbReference type="Proteomes" id="UP000242414">
    <property type="component" value="Unassembled WGS sequence"/>
</dbReference>